<dbReference type="InParanoid" id="A0A0V0QM81"/>
<keyword evidence="4" id="KW-1185">Reference proteome</keyword>
<feature type="transmembrane region" description="Helical" evidence="1">
    <location>
        <begin position="61"/>
        <end position="80"/>
    </location>
</feature>
<evidence type="ECO:0000256" key="1">
    <source>
        <dbReference type="SAM" id="Phobius"/>
    </source>
</evidence>
<keyword evidence="1" id="KW-0472">Membrane</keyword>
<accession>A0A0V0QM81</accession>
<dbReference type="Pfam" id="PF00551">
    <property type="entry name" value="Formyl_trans_N"/>
    <property type="match status" value="1"/>
</dbReference>
<keyword evidence="3" id="KW-0808">Transferase</keyword>
<dbReference type="EMBL" id="LDAU01000135">
    <property type="protein sequence ID" value="KRX03334.1"/>
    <property type="molecule type" value="Genomic_DNA"/>
</dbReference>
<dbReference type="InterPro" id="IPR002376">
    <property type="entry name" value="Formyl_transf_N"/>
</dbReference>
<organism evidence="3 4">
    <name type="scientific">Pseudocohnilembus persalinus</name>
    <name type="common">Ciliate</name>
    <dbReference type="NCBI Taxonomy" id="266149"/>
    <lineage>
        <taxon>Eukaryota</taxon>
        <taxon>Sar</taxon>
        <taxon>Alveolata</taxon>
        <taxon>Ciliophora</taxon>
        <taxon>Intramacronucleata</taxon>
        <taxon>Oligohymenophorea</taxon>
        <taxon>Scuticociliatia</taxon>
        <taxon>Philasterida</taxon>
        <taxon>Pseudocohnilembidae</taxon>
        <taxon>Pseudocohnilembus</taxon>
    </lineage>
</organism>
<protein>
    <submittedName>
        <fullName evidence="3">Formyl transferase, N-terminal</fullName>
    </submittedName>
</protein>
<dbReference type="PANTHER" id="PTHR11138">
    <property type="entry name" value="METHIONYL-TRNA FORMYLTRANSFERASE"/>
    <property type="match status" value="1"/>
</dbReference>
<dbReference type="OrthoDB" id="10268103at2759"/>
<keyword evidence="1" id="KW-0812">Transmembrane</keyword>
<dbReference type="SUPFAM" id="SSF53328">
    <property type="entry name" value="Formyltransferase"/>
    <property type="match status" value="1"/>
</dbReference>
<feature type="domain" description="Formyl transferase N-terminal" evidence="2">
    <location>
        <begin position="170"/>
        <end position="249"/>
    </location>
</feature>
<feature type="transmembrane region" description="Helical" evidence="1">
    <location>
        <begin position="131"/>
        <end position="152"/>
    </location>
</feature>
<keyword evidence="1" id="KW-1133">Transmembrane helix</keyword>
<dbReference type="GO" id="GO:0004479">
    <property type="term" value="F:methionyl-tRNA formyltransferase activity"/>
    <property type="evidence" value="ECO:0007669"/>
    <property type="project" value="TreeGrafter"/>
</dbReference>
<proteinExistence type="predicted"/>
<gene>
    <name evidence="3" type="ORF">PPERSA_05692</name>
</gene>
<evidence type="ECO:0000313" key="3">
    <source>
        <dbReference type="EMBL" id="KRX03334.1"/>
    </source>
</evidence>
<comment type="caution">
    <text evidence="3">The sequence shown here is derived from an EMBL/GenBank/DDBJ whole genome shotgun (WGS) entry which is preliminary data.</text>
</comment>
<dbReference type="GO" id="GO:0005739">
    <property type="term" value="C:mitochondrion"/>
    <property type="evidence" value="ECO:0007669"/>
    <property type="project" value="TreeGrafter"/>
</dbReference>
<dbReference type="Proteomes" id="UP000054937">
    <property type="component" value="Unassembled WGS sequence"/>
</dbReference>
<dbReference type="Gene3D" id="3.40.50.12230">
    <property type="match status" value="2"/>
</dbReference>
<dbReference type="PANTHER" id="PTHR11138:SF5">
    <property type="entry name" value="METHIONYL-TRNA FORMYLTRANSFERASE, MITOCHONDRIAL"/>
    <property type="match status" value="1"/>
</dbReference>
<evidence type="ECO:0000259" key="2">
    <source>
        <dbReference type="Pfam" id="PF00551"/>
    </source>
</evidence>
<name>A0A0V0QM81_PSEPJ</name>
<feature type="transmembrane region" description="Helical" evidence="1">
    <location>
        <begin position="35"/>
        <end position="54"/>
    </location>
</feature>
<sequence>MDQDQQEQPLMANQDQIDNNIDKFKNKIAKQNLPVLNFTISLILIFAIPVLCLISNGSDQGLLSVGGSVLFLILLIFSILGIYGNVNNEIWAYTAYKNTLAIYCVGFIGIFIGAIISLVNSNYKNFSKSTGTIFAIISLPFSFWMGLSYYFAIKNKAKPSQPVEYCTPIGKQNKDDKLAIRQEWKDFNKDYLKDSTFNLGIVCSFGYMIPSYVINKFQGNMIVIHPSILPKYRGASPIHHALLDGEKETASENIIEVLKNMENLKQIPQDSAKYTPAPKIELKETNIDFENQSSDKIYNQYRALNGSSFSSVRTNFEGAKEQIFITKMNLPSQAECEILEKAIQKQNQQQKKPKCGQIFILSAKSYKNNIYVLCQDNKFIAIKEWRLATQGKSKQAYMFVDQFIDKQKCIKGEQQFYFY</sequence>
<dbReference type="AlphaFoldDB" id="A0A0V0QM81"/>
<feature type="transmembrane region" description="Helical" evidence="1">
    <location>
        <begin position="100"/>
        <end position="119"/>
    </location>
</feature>
<reference evidence="3 4" key="1">
    <citation type="journal article" date="2015" name="Sci. Rep.">
        <title>Genome of the facultative scuticociliatosis pathogen Pseudocohnilembus persalinus provides insight into its virulence through horizontal gene transfer.</title>
        <authorList>
            <person name="Xiong J."/>
            <person name="Wang G."/>
            <person name="Cheng J."/>
            <person name="Tian M."/>
            <person name="Pan X."/>
            <person name="Warren A."/>
            <person name="Jiang C."/>
            <person name="Yuan D."/>
            <person name="Miao W."/>
        </authorList>
    </citation>
    <scope>NUCLEOTIDE SEQUENCE [LARGE SCALE GENOMIC DNA]</scope>
    <source>
        <strain evidence="3">36N120E</strain>
    </source>
</reference>
<evidence type="ECO:0000313" key="4">
    <source>
        <dbReference type="Proteomes" id="UP000054937"/>
    </source>
</evidence>
<dbReference type="InterPro" id="IPR036477">
    <property type="entry name" value="Formyl_transf_N_sf"/>
</dbReference>